<evidence type="ECO:0000313" key="6">
    <source>
        <dbReference type="Proteomes" id="UP000191110"/>
    </source>
</evidence>
<reference evidence="5 6" key="1">
    <citation type="submission" date="2016-11" db="EMBL/GenBank/DDBJ databases">
        <title>Mixed transmission modes and dynamic genome evolution in an obligate animal-bacterial symbiosis.</title>
        <authorList>
            <person name="Russell S.L."/>
            <person name="Corbett-Detig R.B."/>
            <person name="Cavanaugh C.M."/>
        </authorList>
    </citation>
    <scope>NUCLEOTIDE SEQUENCE [LARGE SCALE GENOMIC DNA]</scope>
    <source>
        <strain evidence="5">Sveles-Q1</strain>
    </source>
</reference>
<accession>A0A1T2L6L9</accession>
<dbReference type="InterPro" id="IPR023753">
    <property type="entry name" value="FAD/NAD-binding_dom"/>
</dbReference>
<sequence length="665" mass="72486">MATSSEDMNNDLTFRRYEDGDSKTSAWSEQIFQASWSHKCPTYVHRTPPCQGSCPAGEDIRGWLDIVRGIEKPVGDMDWQEYAFRRSTNANPFPSIMGRVCPAPCQDGCNRNQVEDFVGINSIEQYIGDTALANNYQFDAPAPETGKKVAIIGGGPAGLAAAYQLRRRGHGATVFDDHEELGGFMRYGIPGYRTPRDVLDGEIKRITDMGVEVRTSTRIGKDIPMDQIEKDYDAVLWAIGTHSGRNIPVEGADAVNCISGIAFLAAFNEGRLQAVTGKVIVIGGGDTSIDVASVARRLGAITEVHENDRAENVILGQTAHDVAATAKREGADVMLTSLFPVEEMTAAEHEVRDATNEGVEIRGSVMPLEVIKGADGRATALKIAKCEMVDGRPTVIEGSEETIECDLVVSAIGQSGNMEGIESVDNGKGFIDADANFQVPGKAGHFVAGDIVRPHLLTTAIGQASIAADGIDRYLDNQEMSKRPKVDVHHFNLMRKLVETDHSPVDFHAAGRDEIKKAEGFAKEIDLGLRGTSENDWAVHNYEDRATNEIIPSTNLFLGHFEFTDRIKRDEISIGSDEVLGNYQERLVCLTTEQAQEEAGRCMSCGMCFECDNCVVFCPQEAVKKTPAKDSTTGRYVFTDYSRCIGCHICADVCPTGYIDMGMGE</sequence>
<dbReference type="PANTHER" id="PTHR42783">
    <property type="entry name" value="GLUTAMATE SYNTHASE [NADPH] SMALL CHAIN"/>
    <property type="match status" value="1"/>
</dbReference>
<dbReference type="SUPFAM" id="SSF46548">
    <property type="entry name" value="alpha-helical ferredoxin"/>
    <property type="match status" value="2"/>
</dbReference>
<keyword evidence="3" id="KW-0411">Iron-sulfur</keyword>
<dbReference type="Proteomes" id="UP000191110">
    <property type="component" value="Unassembled WGS sequence"/>
</dbReference>
<feature type="domain" description="4Fe-4S ferredoxin-type" evidence="4">
    <location>
        <begin position="634"/>
        <end position="664"/>
    </location>
</feature>
<dbReference type="PROSITE" id="PS00198">
    <property type="entry name" value="4FE4S_FER_1"/>
    <property type="match status" value="2"/>
</dbReference>
<dbReference type="InterPro" id="IPR028261">
    <property type="entry name" value="DPD_II"/>
</dbReference>
<dbReference type="InterPro" id="IPR036188">
    <property type="entry name" value="FAD/NAD-bd_sf"/>
</dbReference>
<comment type="caution">
    <text evidence="5">The sequence shown here is derived from an EMBL/GenBank/DDBJ whole genome shotgun (WGS) entry which is preliminary data.</text>
</comment>
<proteinExistence type="predicted"/>
<dbReference type="GO" id="GO:0046872">
    <property type="term" value="F:metal ion binding"/>
    <property type="evidence" value="ECO:0007669"/>
    <property type="project" value="UniProtKB-KW"/>
</dbReference>
<dbReference type="Gene3D" id="3.30.70.20">
    <property type="match status" value="1"/>
</dbReference>
<keyword evidence="1" id="KW-0479">Metal-binding</keyword>
<name>A0A1T2L6L9_9GAMM</name>
<dbReference type="AlphaFoldDB" id="A0A1T2L6L9"/>
<dbReference type="SUPFAM" id="SSF51971">
    <property type="entry name" value="Nucleotide-binding domain"/>
    <property type="match status" value="1"/>
</dbReference>
<dbReference type="Pfam" id="PF12838">
    <property type="entry name" value="Fer4_7"/>
    <property type="match status" value="1"/>
</dbReference>
<keyword evidence="2" id="KW-0408">Iron</keyword>
<dbReference type="OrthoDB" id="9803192at2"/>
<dbReference type="InterPro" id="IPR017900">
    <property type="entry name" value="4Fe4S_Fe_S_CS"/>
</dbReference>
<evidence type="ECO:0000256" key="2">
    <source>
        <dbReference type="ARBA" id="ARBA00023004"/>
    </source>
</evidence>
<dbReference type="Pfam" id="PF07992">
    <property type="entry name" value="Pyr_redox_2"/>
    <property type="match status" value="1"/>
</dbReference>
<gene>
    <name evidence="5" type="ORF">BOW53_06695</name>
</gene>
<dbReference type="GO" id="GO:0051536">
    <property type="term" value="F:iron-sulfur cluster binding"/>
    <property type="evidence" value="ECO:0007669"/>
    <property type="project" value="UniProtKB-KW"/>
</dbReference>
<dbReference type="Gene3D" id="1.10.1060.10">
    <property type="entry name" value="Alpha-helical ferredoxin"/>
    <property type="match status" value="1"/>
</dbReference>
<evidence type="ECO:0000256" key="3">
    <source>
        <dbReference type="ARBA" id="ARBA00023014"/>
    </source>
</evidence>
<evidence type="ECO:0000313" key="5">
    <source>
        <dbReference type="EMBL" id="OOZ40694.1"/>
    </source>
</evidence>
<protein>
    <submittedName>
        <fullName evidence="5">Glutamate synthase</fullName>
    </submittedName>
</protein>
<evidence type="ECO:0000256" key="1">
    <source>
        <dbReference type="ARBA" id="ARBA00022723"/>
    </source>
</evidence>
<dbReference type="Pfam" id="PF14691">
    <property type="entry name" value="Fer4_20"/>
    <property type="match status" value="1"/>
</dbReference>
<dbReference type="InterPro" id="IPR009051">
    <property type="entry name" value="Helical_ferredxn"/>
</dbReference>
<keyword evidence="6" id="KW-1185">Reference proteome</keyword>
<dbReference type="InterPro" id="IPR017896">
    <property type="entry name" value="4Fe4S_Fe-S-bd"/>
</dbReference>
<dbReference type="NCBIfam" id="NF009410">
    <property type="entry name" value="PRK12771.1"/>
    <property type="match status" value="1"/>
</dbReference>
<dbReference type="Gene3D" id="3.50.50.60">
    <property type="entry name" value="FAD/NAD(P)-binding domain"/>
    <property type="match status" value="2"/>
</dbReference>
<dbReference type="PRINTS" id="PR00419">
    <property type="entry name" value="ADXRDTASE"/>
</dbReference>
<dbReference type="PANTHER" id="PTHR42783:SF3">
    <property type="entry name" value="GLUTAMATE SYNTHASE [NADPH] SMALL CHAIN-RELATED"/>
    <property type="match status" value="1"/>
</dbReference>
<evidence type="ECO:0000259" key="4">
    <source>
        <dbReference type="PROSITE" id="PS51379"/>
    </source>
</evidence>
<dbReference type="GO" id="GO:0016491">
    <property type="term" value="F:oxidoreductase activity"/>
    <property type="evidence" value="ECO:0007669"/>
    <property type="project" value="InterPro"/>
</dbReference>
<dbReference type="EMBL" id="MPRL01000019">
    <property type="protein sequence ID" value="OOZ40694.1"/>
    <property type="molecule type" value="Genomic_DNA"/>
</dbReference>
<dbReference type="RefSeq" id="WP_078483312.1">
    <property type="nucleotide sequence ID" value="NZ_MPRL01000019.1"/>
</dbReference>
<organism evidence="5 6">
    <name type="scientific">Solemya pervernicosa gill symbiont</name>
    <dbReference type="NCBI Taxonomy" id="642797"/>
    <lineage>
        <taxon>Bacteria</taxon>
        <taxon>Pseudomonadati</taxon>
        <taxon>Pseudomonadota</taxon>
        <taxon>Gammaproteobacteria</taxon>
        <taxon>sulfur-oxidizing symbionts</taxon>
    </lineage>
</organism>
<dbReference type="PROSITE" id="PS51379">
    <property type="entry name" value="4FE4S_FER_2"/>
    <property type="match status" value="1"/>
</dbReference>